<evidence type="ECO:0000313" key="12">
    <source>
        <dbReference type="Proteomes" id="UP000673394"/>
    </source>
</evidence>
<dbReference type="InterPro" id="IPR009057">
    <property type="entry name" value="Homeodomain-like_sf"/>
</dbReference>
<dbReference type="InterPro" id="IPR001789">
    <property type="entry name" value="Sig_transdc_resp-reg_receiver"/>
</dbReference>
<dbReference type="Pfam" id="PF00072">
    <property type="entry name" value="Response_reg"/>
    <property type="match status" value="1"/>
</dbReference>
<evidence type="ECO:0000259" key="10">
    <source>
        <dbReference type="PROSITE" id="PS50110"/>
    </source>
</evidence>
<evidence type="ECO:0000256" key="6">
    <source>
        <dbReference type="ARBA" id="ARBA00023125"/>
    </source>
</evidence>
<dbReference type="SMART" id="SM00342">
    <property type="entry name" value="HTH_ARAC"/>
    <property type="match status" value="1"/>
</dbReference>
<evidence type="ECO:0000313" key="11">
    <source>
        <dbReference type="EMBL" id="MBP3965075.1"/>
    </source>
</evidence>
<feature type="modified residue" description="4-aspartylphosphate" evidence="8">
    <location>
        <position position="55"/>
    </location>
</feature>
<dbReference type="Pfam" id="PF12833">
    <property type="entry name" value="HTH_18"/>
    <property type="match status" value="1"/>
</dbReference>
<evidence type="ECO:0000256" key="1">
    <source>
        <dbReference type="ARBA" id="ARBA00004496"/>
    </source>
</evidence>
<sequence length="520" mass="59418">MYKVLLADDEMLDLEGLERLIPWRELDMEVVASVSNGHEALSWIADNTIDILVSDIKMPHMSGLELSKRALELIPGLKTAFVSGYEDFHYAKQALGLGAFGYVLKPVNDNELIDVLRRIRDTLDAEVKQERLNEAFEDSLPFVRQEKLLQWLANKNNFEAVLPYLDELNTSAEGAEFAVAVLEWDSVLHNFNAGIAHVHSAPQPAKELLLQLCRESGLILLCEASDQRIAVLVPTAVSRSALANIVLMVEKRTAYTITIGLGDSVVAPDIPASFEKALHCLTYKLIVGKNRLISGNDTKPELLESTQDLDLLLSRMFVAVSSYDLVSIDDELNRLVMIVKQLGNRMTVHNFTVHILSRLDNYLTTLNENMQSILGIRFQDYDILYAFETVDDIQSWLRRRLFEISEMLLLKKQKKNRKLIQEIETYVEKNLGDNITLRDAANTFSFSPNYLGHLFKEETGENFSDYVIRRRMEAAKTMLQDPKIKVFEIAHRLGYKNLTYFSRQFRDKFGMTPNEYRRTT</sequence>
<dbReference type="Gene3D" id="1.10.10.60">
    <property type="entry name" value="Homeodomain-like"/>
    <property type="match status" value="2"/>
</dbReference>
<dbReference type="Proteomes" id="UP000673394">
    <property type="component" value="Unassembled WGS sequence"/>
</dbReference>
<dbReference type="PANTHER" id="PTHR42713">
    <property type="entry name" value="HISTIDINE KINASE-RELATED"/>
    <property type="match status" value="1"/>
</dbReference>
<dbReference type="RefSeq" id="WP_210661237.1">
    <property type="nucleotide sequence ID" value="NZ_JAGKSP010000009.1"/>
</dbReference>
<organism evidence="11 12">
    <name type="scientific">Paenibacillus lignilyticus</name>
    <dbReference type="NCBI Taxonomy" id="1172615"/>
    <lineage>
        <taxon>Bacteria</taxon>
        <taxon>Bacillati</taxon>
        <taxon>Bacillota</taxon>
        <taxon>Bacilli</taxon>
        <taxon>Bacillales</taxon>
        <taxon>Paenibacillaceae</taxon>
        <taxon>Paenibacillus</taxon>
    </lineage>
</organism>
<comment type="caution">
    <text evidence="11">The sequence shown here is derived from an EMBL/GenBank/DDBJ whole genome shotgun (WGS) entry which is preliminary data.</text>
</comment>
<dbReference type="PROSITE" id="PS00041">
    <property type="entry name" value="HTH_ARAC_FAMILY_1"/>
    <property type="match status" value="1"/>
</dbReference>
<keyword evidence="12" id="KW-1185">Reference proteome</keyword>
<dbReference type="InterPro" id="IPR011006">
    <property type="entry name" value="CheY-like_superfamily"/>
</dbReference>
<dbReference type="InterPro" id="IPR018060">
    <property type="entry name" value="HTH_AraC"/>
</dbReference>
<dbReference type="Gene3D" id="3.40.50.2300">
    <property type="match status" value="1"/>
</dbReference>
<keyword evidence="2" id="KW-0963">Cytoplasm</keyword>
<protein>
    <submittedName>
        <fullName evidence="11">Response regulator transcription factor</fullName>
    </submittedName>
</protein>
<keyword evidence="6" id="KW-0238">DNA-binding</keyword>
<feature type="domain" description="Response regulatory" evidence="10">
    <location>
        <begin position="3"/>
        <end position="120"/>
    </location>
</feature>
<dbReference type="PROSITE" id="PS01124">
    <property type="entry name" value="HTH_ARAC_FAMILY_2"/>
    <property type="match status" value="1"/>
</dbReference>
<feature type="domain" description="HTH araC/xylS-type" evidence="9">
    <location>
        <begin position="421"/>
        <end position="519"/>
    </location>
</feature>
<keyword evidence="3 8" id="KW-0597">Phosphoprotein</keyword>
<evidence type="ECO:0000256" key="2">
    <source>
        <dbReference type="ARBA" id="ARBA00022490"/>
    </source>
</evidence>
<keyword evidence="4" id="KW-0902">Two-component regulatory system</keyword>
<dbReference type="PRINTS" id="PR00032">
    <property type="entry name" value="HTHARAC"/>
</dbReference>
<comment type="subcellular location">
    <subcellularLocation>
        <location evidence="1">Cytoplasm</location>
    </subcellularLocation>
</comment>
<dbReference type="InterPro" id="IPR051552">
    <property type="entry name" value="HptR"/>
</dbReference>
<evidence type="ECO:0000256" key="3">
    <source>
        <dbReference type="ARBA" id="ARBA00022553"/>
    </source>
</evidence>
<dbReference type="InterPro" id="IPR018062">
    <property type="entry name" value="HTH_AraC-typ_CS"/>
</dbReference>
<evidence type="ECO:0000256" key="4">
    <source>
        <dbReference type="ARBA" id="ARBA00023012"/>
    </source>
</evidence>
<evidence type="ECO:0000256" key="7">
    <source>
        <dbReference type="ARBA" id="ARBA00023163"/>
    </source>
</evidence>
<keyword evidence="5" id="KW-0805">Transcription regulation</keyword>
<dbReference type="EMBL" id="JAGKSP010000009">
    <property type="protein sequence ID" value="MBP3965075.1"/>
    <property type="molecule type" value="Genomic_DNA"/>
</dbReference>
<proteinExistence type="predicted"/>
<dbReference type="CDD" id="cd17536">
    <property type="entry name" value="REC_YesN-like"/>
    <property type="match status" value="1"/>
</dbReference>
<evidence type="ECO:0000256" key="8">
    <source>
        <dbReference type="PROSITE-ProRule" id="PRU00169"/>
    </source>
</evidence>
<dbReference type="SUPFAM" id="SSF52172">
    <property type="entry name" value="CheY-like"/>
    <property type="match status" value="1"/>
</dbReference>
<keyword evidence="7" id="KW-0804">Transcription</keyword>
<accession>A0ABS5CGX5</accession>
<dbReference type="PANTHER" id="PTHR42713:SF3">
    <property type="entry name" value="TRANSCRIPTIONAL REGULATORY PROTEIN HPTR"/>
    <property type="match status" value="1"/>
</dbReference>
<reference evidence="11 12" key="1">
    <citation type="submission" date="2021-04" db="EMBL/GenBank/DDBJ databases">
        <title>Paenibacillus sp. DLE-14 whole genome sequence.</title>
        <authorList>
            <person name="Ham Y.J."/>
        </authorList>
    </citation>
    <scope>NUCLEOTIDE SEQUENCE [LARGE SCALE GENOMIC DNA]</scope>
    <source>
        <strain evidence="11 12">DLE-14</strain>
    </source>
</reference>
<name>A0ABS5CGX5_9BACL</name>
<dbReference type="PROSITE" id="PS50110">
    <property type="entry name" value="RESPONSE_REGULATORY"/>
    <property type="match status" value="1"/>
</dbReference>
<dbReference type="SUPFAM" id="SSF46689">
    <property type="entry name" value="Homeodomain-like"/>
    <property type="match status" value="2"/>
</dbReference>
<evidence type="ECO:0000259" key="9">
    <source>
        <dbReference type="PROSITE" id="PS01124"/>
    </source>
</evidence>
<dbReference type="SMART" id="SM00448">
    <property type="entry name" value="REC"/>
    <property type="match status" value="1"/>
</dbReference>
<gene>
    <name evidence="11" type="ORF">I8J30_20320</name>
</gene>
<dbReference type="InterPro" id="IPR020449">
    <property type="entry name" value="Tscrpt_reg_AraC-type_HTH"/>
</dbReference>
<evidence type="ECO:0000256" key="5">
    <source>
        <dbReference type="ARBA" id="ARBA00023015"/>
    </source>
</evidence>